<evidence type="ECO:0000256" key="2">
    <source>
        <dbReference type="SAM" id="Phobius"/>
    </source>
</evidence>
<dbReference type="GO" id="GO:0016998">
    <property type="term" value="P:cell wall macromolecule catabolic process"/>
    <property type="evidence" value="ECO:0007669"/>
    <property type="project" value="InterPro"/>
</dbReference>
<dbReference type="Proteomes" id="UP000463883">
    <property type="component" value="Chromosome"/>
</dbReference>
<feature type="transmembrane region" description="Helical" evidence="2">
    <location>
        <begin position="21"/>
        <end position="39"/>
    </location>
</feature>
<dbReference type="CDD" id="cd06414">
    <property type="entry name" value="GH25_LytC-like"/>
    <property type="match status" value="1"/>
</dbReference>
<evidence type="ECO:0000313" key="3">
    <source>
        <dbReference type="EMBL" id="QHI72152.1"/>
    </source>
</evidence>
<dbReference type="InterPro" id="IPR002053">
    <property type="entry name" value="Glyco_hydro_25"/>
</dbReference>
<comment type="similarity">
    <text evidence="1">Belongs to the glycosyl hydrolase 25 family.</text>
</comment>
<keyword evidence="4" id="KW-1185">Reference proteome</keyword>
<organism evidence="3 4">
    <name type="scientific">Aminipila terrae</name>
    <dbReference type="NCBI Taxonomy" id="2697030"/>
    <lineage>
        <taxon>Bacteria</taxon>
        <taxon>Bacillati</taxon>
        <taxon>Bacillota</taxon>
        <taxon>Clostridia</taxon>
        <taxon>Peptostreptococcales</taxon>
        <taxon>Anaerovoracaceae</taxon>
        <taxon>Aminipila</taxon>
    </lineage>
</organism>
<dbReference type="PANTHER" id="PTHR34135:SF2">
    <property type="entry name" value="LYSOZYME"/>
    <property type="match status" value="1"/>
</dbReference>
<keyword evidence="2" id="KW-1133">Transmembrane helix</keyword>
<dbReference type="SUPFAM" id="SSF51445">
    <property type="entry name" value="(Trans)glycosidases"/>
    <property type="match status" value="1"/>
</dbReference>
<keyword evidence="2" id="KW-0812">Transmembrane</keyword>
<dbReference type="PANTHER" id="PTHR34135">
    <property type="entry name" value="LYSOZYME"/>
    <property type="match status" value="1"/>
</dbReference>
<evidence type="ECO:0000256" key="1">
    <source>
        <dbReference type="ARBA" id="ARBA00010646"/>
    </source>
</evidence>
<dbReference type="GO" id="GO:0003796">
    <property type="term" value="F:lysozyme activity"/>
    <property type="evidence" value="ECO:0007669"/>
    <property type="project" value="InterPro"/>
</dbReference>
<dbReference type="GO" id="GO:0009253">
    <property type="term" value="P:peptidoglycan catabolic process"/>
    <property type="evidence" value="ECO:0007669"/>
    <property type="project" value="InterPro"/>
</dbReference>
<name>A0A6P1MDQ2_9FIRM</name>
<proteinExistence type="inferred from homology"/>
<dbReference type="KEGG" id="amic:Ami3637_06825"/>
<sequence>MTYGAEKKRRTKKNKTKLIFLPFKIFLVLLFGLFVWYSLFNLVFNHTEDATEASSSSVYDPYENVPLHSYNWDNLSVSPGRIEYTDDKGIKALQGVDVSHYQGNINWQKVKASGISFTMLRIGYRGYKSGKIIQDTNFIQNMNQALSAGIHVGVYFFSQAITEEEAIEEADFVLQSIDGYKVTYPLVFDLEEISSSDHRAYSLTKEQRTKIAIAFCKRIGSAGYTPMIYGNGSWLTDCYDLNQISDFDIWLAQYANCPTFPYDFKMWQYTNAGYVDGINHVVDIDLCFEPYNKD</sequence>
<accession>A0A6P1MDQ2</accession>
<dbReference type="EMBL" id="CP047591">
    <property type="protein sequence ID" value="QHI72152.1"/>
    <property type="molecule type" value="Genomic_DNA"/>
</dbReference>
<dbReference type="InterPro" id="IPR017853">
    <property type="entry name" value="GH"/>
</dbReference>
<dbReference type="PROSITE" id="PS51904">
    <property type="entry name" value="GLYCOSYL_HYDROL_F25_2"/>
    <property type="match status" value="1"/>
</dbReference>
<dbReference type="Gene3D" id="3.20.20.80">
    <property type="entry name" value="Glycosidases"/>
    <property type="match status" value="1"/>
</dbReference>
<dbReference type="Pfam" id="PF01183">
    <property type="entry name" value="Glyco_hydro_25"/>
    <property type="match status" value="1"/>
</dbReference>
<protein>
    <recommendedName>
        <fullName evidence="5">Glycoside hydrolase</fullName>
    </recommendedName>
</protein>
<keyword evidence="2" id="KW-0472">Membrane</keyword>
<dbReference type="GO" id="GO:0016052">
    <property type="term" value="P:carbohydrate catabolic process"/>
    <property type="evidence" value="ECO:0007669"/>
    <property type="project" value="TreeGrafter"/>
</dbReference>
<gene>
    <name evidence="3" type="ORF">Ami3637_06825</name>
</gene>
<evidence type="ECO:0000313" key="4">
    <source>
        <dbReference type="Proteomes" id="UP000463883"/>
    </source>
</evidence>
<dbReference type="RefSeq" id="WP_162361922.1">
    <property type="nucleotide sequence ID" value="NZ_CP047591.1"/>
</dbReference>
<dbReference type="AlphaFoldDB" id="A0A6P1MDQ2"/>
<reference evidence="3 4" key="1">
    <citation type="submission" date="2020-01" db="EMBL/GenBank/DDBJ databases">
        <title>Genomic analysis of Aminipila sp. CBA3637.</title>
        <authorList>
            <person name="Kim Y.B."/>
            <person name="Roh S.W."/>
        </authorList>
    </citation>
    <scope>NUCLEOTIDE SEQUENCE [LARGE SCALE GENOMIC DNA]</scope>
    <source>
        <strain evidence="3 4">CBA3637</strain>
    </source>
</reference>
<evidence type="ECO:0008006" key="5">
    <source>
        <dbReference type="Google" id="ProtNLM"/>
    </source>
</evidence>